<evidence type="ECO:0000256" key="2">
    <source>
        <dbReference type="ARBA" id="ARBA00022692"/>
    </source>
</evidence>
<keyword evidence="4" id="KW-0297">G-protein coupled receptor</keyword>
<feature type="transmembrane region" description="Helical" evidence="9">
    <location>
        <begin position="151"/>
        <end position="171"/>
    </location>
</feature>
<dbReference type="GO" id="GO:0004930">
    <property type="term" value="F:G protein-coupled receptor activity"/>
    <property type="evidence" value="ECO:0007669"/>
    <property type="project" value="UniProtKB-KW"/>
</dbReference>
<name>A0A9Q1HAK1_HOLLE</name>
<dbReference type="AlphaFoldDB" id="A0A9Q1HAK1"/>
<feature type="domain" description="G-protein coupled receptors family 1 profile" evidence="10">
    <location>
        <begin position="49"/>
        <end position="311"/>
    </location>
</feature>
<feature type="transmembrane region" description="Helical" evidence="9">
    <location>
        <begin position="202"/>
        <end position="220"/>
    </location>
</feature>
<organism evidence="11 12">
    <name type="scientific">Holothuria leucospilota</name>
    <name type="common">Black long sea cucumber</name>
    <name type="synonym">Mertensiothuria leucospilota</name>
    <dbReference type="NCBI Taxonomy" id="206669"/>
    <lineage>
        <taxon>Eukaryota</taxon>
        <taxon>Metazoa</taxon>
        <taxon>Echinodermata</taxon>
        <taxon>Eleutherozoa</taxon>
        <taxon>Echinozoa</taxon>
        <taxon>Holothuroidea</taxon>
        <taxon>Aspidochirotacea</taxon>
        <taxon>Aspidochirotida</taxon>
        <taxon>Holothuriidae</taxon>
        <taxon>Holothuria</taxon>
    </lineage>
</organism>
<dbReference type="CDD" id="cd00637">
    <property type="entry name" value="7tm_classA_rhodopsin-like"/>
    <property type="match status" value="1"/>
</dbReference>
<evidence type="ECO:0000256" key="8">
    <source>
        <dbReference type="SAM" id="MobiDB-lite"/>
    </source>
</evidence>
<evidence type="ECO:0000256" key="4">
    <source>
        <dbReference type="ARBA" id="ARBA00023040"/>
    </source>
</evidence>
<evidence type="ECO:0000256" key="7">
    <source>
        <dbReference type="ARBA" id="ARBA00023224"/>
    </source>
</evidence>
<feature type="transmembrane region" description="Helical" evidence="9">
    <location>
        <begin position="36"/>
        <end position="58"/>
    </location>
</feature>
<dbReference type="PANTHER" id="PTHR45695:SF9">
    <property type="entry name" value="LEUCOKININ RECEPTOR"/>
    <property type="match status" value="1"/>
</dbReference>
<keyword evidence="6" id="KW-0675">Receptor</keyword>
<protein>
    <recommendedName>
        <fullName evidence="10">G-protein coupled receptors family 1 profile domain-containing protein</fullName>
    </recommendedName>
</protein>
<dbReference type="PANTHER" id="PTHR45695">
    <property type="entry name" value="LEUCOKININ RECEPTOR-RELATED"/>
    <property type="match status" value="1"/>
</dbReference>
<evidence type="ECO:0000256" key="1">
    <source>
        <dbReference type="ARBA" id="ARBA00004141"/>
    </source>
</evidence>
<evidence type="ECO:0000256" key="3">
    <source>
        <dbReference type="ARBA" id="ARBA00022989"/>
    </source>
</evidence>
<gene>
    <name evidence="11" type="ORF">HOLleu_15660</name>
</gene>
<feature type="compositionally biased region" description="Basic and acidic residues" evidence="8">
    <location>
        <begin position="236"/>
        <end position="250"/>
    </location>
</feature>
<accession>A0A9Q1HAK1</accession>
<comment type="caution">
    <text evidence="11">The sequence shown here is derived from an EMBL/GenBank/DDBJ whole genome shotgun (WGS) entry which is preliminary data.</text>
</comment>
<feature type="transmembrane region" description="Helical" evidence="9">
    <location>
        <begin position="70"/>
        <end position="90"/>
    </location>
</feature>
<keyword evidence="2 9" id="KW-0812">Transmembrane</keyword>
<dbReference type="InterPro" id="IPR017452">
    <property type="entry name" value="GPCR_Rhodpsn_7TM"/>
</dbReference>
<comment type="subcellular location">
    <subcellularLocation>
        <location evidence="1">Membrane</location>
        <topology evidence="1">Multi-pass membrane protein</topology>
    </subcellularLocation>
</comment>
<feature type="transmembrane region" description="Helical" evidence="9">
    <location>
        <begin position="291"/>
        <end position="313"/>
    </location>
</feature>
<reference evidence="11" key="1">
    <citation type="submission" date="2021-10" db="EMBL/GenBank/DDBJ databases">
        <title>Tropical sea cucumber genome reveals ecological adaptation and Cuvierian tubules defense mechanism.</title>
        <authorList>
            <person name="Chen T."/>
        </authorList>
    </citation>
    <scope>NUCLEOTIDE SEQUENCE</scope>
    <source>
        <strain evidence="11">Nanhai2018</strain>
        <tissue evidence="11">Muscle</tissue>
    </source>
</reference>
<sequence>MVVQRLFDFELDRVLRDNFSYNDNQDYCSFSRGPEWMVTVSFIAVVLGGFTSILYLIVTTRSFNTLVLNFPFLNSFLLACFANLVSNGIFDIMIIRSRCWPGSRLLCKALPTILDGSENAMILFIVALILEQNHPYVHSFLSKNKKFRKRLTVTVLWLVTLVISIPEIISWDTFDFGGGFDCTVPRTHHFQIRLHKGLFLEYIVPLLLLIVTLTHAAAVWRRRSGTPSANQPPDESYSRNDGESERREETDNQCPPIRVTSFALGGVFFGIKTPIYFGQLLYTFFGVRSTFLFRLIFLMYPIPPIIAPIVVIISSSSHKIRLKETYQCIASCFAGRSVEEGSLFSARDEEKL</sequence>
<evidence type="ECO:0000256" key="6">
    <source>
        <dbReference type="ARBA" id="ARBA00023170"/>
    </source>
</evidence>
<evidence type="ECO:0000259" key="10">
    <source>
        <dbReference type="PROSITE" id="PS50262"/>
    </source>
</evidence>
<dbReference type="Gene3D" id="1.20.1070.10">
    <property type="entry name" value="Rhodopsin 7-helix transmembrane proteins"/>
    <property type="match status" value="1"/>
</dbReference>
<proteinExistence type="predicted"/>
<keyword evidence="7" id="KW-0807">Transducer</keyword>
<evidence type="ECO:0000256" key="9">
    <source>
        <dbReference type="SAM" id="Phobius"/>
    </source>
</evidence>
<dbReference type="EMBL" id="JAIZAY010000007">
    <property type="protein sequence ID" value="KAJ8038281.1"/>
    <property type="molecule type" value="Genomic_DNA"/>
</dbReference>
<keyword evidence="12" id="KW-1185">Reference proteome</keyword>
<keyword evidence="5 9" id="KW-0472">Membrane</keyword>
<dbReference type="SUPFAM" id="SSF81321">
    <property type="entry name" value="Family A G protein-coupled receptor-like"/>
    <property type="match status" value="1"/>
</dbReference>
<feature type="region of interest" description="Disordered" evidence="8">
    <location>
        <begin position="224"/>
        <end position="253"/>
    </location>
</feature>
<dbReference type="GO" id="GO:0005886">
    <property type="term" value="C:plasma membrane"/>
    <property type="evidence" value="ECO:0007669"/>
    <property type="project" value="TreeGrafter"/>
</dbReference>
<evidence type="ECO:0000313" key="11">
    <source>
        <dbReference type="EMBL" id="KAJ8038281.1"/>
    </source>
</evidence>
<feature type="transmembrane region" description="Helical" evidence="9">
    <location>
        <begin position="262"/>
        <end position="285"/>
    </location>
</feature>
<dbReference type="PROSITE" id="PS50262">
    <property type="entry name" value="G_PROTEIN_RECEP_F1_2"/>
    <property type="match status" value="1"/>
</dbReference>
<keyword evidence="3 9" id="KW-1133">Transmembrane helix</keyword>
<evidence type="ECO:0000313" key="12">
    <source>
        <dbReference type="Proteomes" id="UP001152320"/>
    </source>
</evidence>
<evidence type="ECO:0000256" key="5">
    <source>
        <dbReference type="ARBA" id="ARBA00023136"/>
    </source>
</evidence>
<dbReference type="Proteomes" id="UP001152320">
    <property type="component" value="Chromosome 7"/>
</dbReference>